<dbReference type="KEGG" id="muc:MuYL_3935"/>
<name>A0A223P1C7_9SPHI</name>
<protein>
    <submittedName>
        <fullName evidence="2">Uncharacterized protein</fullName>
    </submittedName>
</protein>
<dbReference type="Proteomes" id="UP000215002">
    <property type="component" value="Chromosome"/>
</dbReference>
<evidence type="ECO:0000313" key="3">
    <source>
        <dbReference type="Proteomes" id="UP000215002"/>
    </source>
</evidence>
<sequence>MLIQQIKLFNILIEKQLNWLYLSYGKCFVMCCSVAFYSFVLVLIKRV</sequence>
<evidence type="ECO:0000256" key="1">
    <source>
        <dbReference type="SAM" id="Phobius"/>
    </source>
</evidence>
<organism evidence="2 3">
    <name type="scientific">Mucilaginibacter xinganensis</name>
    <dbReference type="NCBI Taxonomy" id="1234841"/>
    <lineage>
        <taxon>Bacteria</taxon>
        <taxon>Pseudomonadati</taxon>
        <taxon>Bacteroidota</taxon>
        <taxon>Sphingobacteriia</taxon>
        <taxon>Sphingobacteriales</taxon>
        <taxon>Sphingobacteriaceae</taxon>
        <taxon>Mucilaginibacter</taxon>
    </lineage>
</organism>
<dbReference type="AlphaFoldDB" id="A0A223P1C7"/>
<evidence type="ECO:0000313" key="2">
    <source>
        <dbReference type="EMBL" id="ASU35820.1"/>
    </source>
</evidence>
<proteinExistence type="predicted"/>
<keyword evidence="3" id="KW-1185">Reference proteome</keyword>
<dbReference type="EMBL" id="CP022743">
    <property type="protein sequence ID" value="ASU35820.1"/>
    <property type="molecule type" value="Genomic_DNA"/>
</dbReference>
<keyword evidence="1" id="KW-1133">Transmembrane helix</keyword>
<feature type="transmembrane region" description="Helical" evidence="1">
    <location>
        <begin position="20"/>
        <end position="44"/>
    </location>
</feature>
<reference evidence="2 3" key="1">
    <citation type="submission" date="2017-08" db="EMBL/GenBank/DDBJ databases">
        <title>Complete genome sequence of Mucilaginibacter sp. strain BJC16-A31.</title>
        <authorList>
            <consortium name="Henan University of Science and Technology"/>
            <person name="You X."/>
        </authorList>
    </citation>
    <scope>NUCLEOTIDE SEQUENCE [LARGE SCALE GENOMIC DNA]</scope>
    <source>
        <strain evidence="2 3">BJC16-A31</strain>
    </source>
</reference>
<accession>A0A223P1C7</accession>
<keyword evidence="1" id="KW-0472">Membrane</keyword>
<gene>
    <name evidence="2" type="ORF">MuYL_3935</name>
</gene>
<keyword evidence="1" id="KW-0812">Transmembrane</keyword>